<reference evidence="4" key="1">
    <citation type="submission" date="2020-01" db="EMBL/GenBank/DDBJ databases">
        <title>Caldichromatium gen. nov., sp. nov., a thermophilic purple sulfur bacterium member of the family Chromatiaceae isolated from Nakabusa hot spring, Japan.</title>
        <authorList>
            <person name="Saini M.K."/>
            <person name="Hanada S."/>
            <person name="Tank M."/>
        </authorList>
    </citation>
    <scope>NUCLEOTIDE SEQUENCE [LARGE SCALE GENOMIC DNA]</scope>
    <source>
        <strain evidence="4">No.7</strain>
    </source>
</reference>
<evidence type="ECO:0000256" key="1">
    <source>
        <dbReference type="ARBA" id="ARBA00008007"/>
    </source>
</evidence>
<gene>
    <name evidence="3" type="ORF">GWK36_06265</name>
</gene>
<proteinExistence type="inferred from homology"/>
<dbReference type="Gene3D" id="3.40.50.2020">
    <property type="match status" value="1"/>
</dbReference>
<organism evidence="3 4">
    <name type="scientific">Caldichromatium japonicum</name>
    <dbReference type="NCBI Taxonomy" id="2699430"/>
    <lineage>
        <taxon>Bacteria</taxon>
        <taxon>Pseudomonadati</taxon>
        <taxon>Pseudomonadota</taxon>
        <taxon>Gammaproteobacteria</taxon>
        <taxon>Chromatiales</taxon>
        <taxon>Chromatiaceae</taxon>
        <taxon>Caldichromatium</taxon>
    </lineage>
</organism>
<dbReference type="SUPFAM" id="SSF53271">
    <property type="entry name" value="PRTase-like"/>
    <property type="match status" value="1"/>
</dbReference>
<keyword evidence="4" id="KW-1185">Reference proteome</keyword>
<dbReference type="AlphaFoldDB" id="A0A6G7VGI9"/>
<name>A0A6G7VGI9_9GAMM</name>
<protein>
    <submittedName>
        <fullName evidence="3">ComF family protein</fullName>
    </submittedName>
</protein>
<accession>A0A6G7VGI9</accession>
<dbReference type="EMBL" id="CP048029">
    <property type="protein sequence ID" value="QIK39131.1"/>
    <property type="molecule type" value="Genomic_DNA"/>
</dbReference>
<dbReference type="InterPro" id="IPR051910">
    <property type="entry name" value="ComF/GntX_DNA_util-trans"/>
</dbReference>
<comment type="similarity">
    <text evidence="1">Belongs to the ComF/GntX family.</text>
</comment>
<evidence type="ECO:0000313" key="3">
    <source>
        <dbReference type="EMBL" id="QIK39131.1"/>
    </source>
</evidence>
<feature type="domain" description="Double zinc ribbon" evidence="2">
    <location>
        <begin position="31"/>
        <end position="88"/>
    </location>
</feature>
<dbReference type="InterPro" id="IPR029057">
    <property type="entry name" value="PRTase-like"/>
</dbReference>
<dbReference type="InterPro" id="IPR044005">
    <property type="entry name" value="DZR_2"/>
</dbReference>
<dbReference type="InterPro" id="IPR000836">
    <property type="entry name" value="PRTase_dom"/>
</dbReference>
<dbReference type="CDD" id="cd06223">
    <property type="entry name" value="PRTases_typeI"/>
    <property type="match status" value="1"/>
</dbReference>
<dbReference type="Pfam" id="PF18912">
    <property type="entry name" value="DZR_2"/>
    <property type="match status" value="1"/>
</dbReference>
<dbReference type="PANTHER" id="PTHR47505:SF1">
    <property type="entry name" value="DNA UTILIZATION PROTEIN YHGH"/>
    <property type="match status" value="1"/>
</dbReference>
<sequence length="255" mass="27804">MTAVREGHDTHHQFFGGLAGADARLAAERLLLDLIYPPTCLLCGAPGVGQDLCLGCHSELPYHRLACSRCGLPFADEMPPGRLCGRCQRRPPPFAQCLTVFSYAGPVPFLVTGAKFHGHLEAARLLGQCLAERVSESGVELPEALVPVPLHPRRQRARGYNQAFEIGRVAARLLRLPIEPQLAARIIDTPPQTMLDGRARRRNVRRAFAVRGMAAGRHLAIVDDVMTTGSTLSELTKALLRSGARRVDAWVIARA</sequence>
<dbReference type="PANTHER" id="PTHR47505">
    <property type="entry name" value="DNA UTILIZATION PROTEIN YHGH"/>
    <property type="match status" value="1"/>
</dbReference>
<dbReference type="Proteomes" id="UP000502699">
    <property type="component" value="Chromosome"/>
</dbReference>
<evidence type="ECO:0000259" key="2">
    <source>
        <dbReference type="Pfam" id="PF18912"/>
    </source>
</evidence>
<evidence type="ECO:0000313" key="4">
    <source>
        <dbReference type="Proteomes" id="UP000502699"/>
    </source>
</evidence>
<dbReference type="KEGG" id="cjap:GWK36_06265"/>